<sequence length="915" mass="101890">MAATLFNESPMTSALGKSKRWVTLRPNRTIDTGPSQTQLLFNAAMPANAFNRATRVGPPAPIVIEKLMPQVDKQDTLESTGSSHCFSALSEERLLAAVRLAKRDLRRRRQKSLNSSPIRAQLEDSTTNKSNVEQNSVSKGRPKTPGTKEVSGVKGLVYTPQKYICIPPGDVQGPSPPTRNPGPRPVSQEPKTGLSQEVCRLQKELTNYIQKVEQLANRGRMVEEPLEPEAQRRVEVRRQEQASRSARILYVLQQQVKEIQEDLDKLRSNGFRHTKKSRAMNRLAAAHRGAVRAMQAFTNQLSDPSEHKLHSHYKELGQLVRQLSLCSAKVSMDQGSTIPETALDILRNLETLDTALSKQQSPGRRRQAPARSSSPAGLPRSPHHSLSPPRPRAPKNPAGRPLRGRHRAAGPKKPFPAHRRVFRLDQKPHTAAQPHPLPDRSQVLRAGVESLVNLRGLGVEMGHVPNDQGEAQQPDRTKRQGVPERDAGFQQATVASRLRVSQPPQKEASVPWVPTSPHSSPKLQPQQRSPQRRPEPRCLFSSLKPSSSPPQQWPSSVVTAPQDQQPTSRSHAHNEALRNAWLDKMTMRRLKELNQRSKEEAERIQRLRSELGSPTQWAERAELEARGRLQPLLDQALHLGAAAFQNQDSKAISLPLRRPQFSTAADTGTDSVEVPSEALLEDLLDDAARSAWAAGTAGWMEGVRQRQLQNPTLEDMLLRMEEIEKDQESVRRRFATITYSDPRCWDVEDTPGPQQSAPDLNPVSPQLIKIHRPAEQHTTTADIHLRSPVENGFLSDGSIKEDSSSQPAPGSAFPAPEERRRRGICLFVPASMQRSIHQYRQDHEAYLRLVAHEAVGNFNPWTIADRMADELMSEALADVAAEFQDVCEEYAEAVFTSEFLQPITSPPAPGPPLSS</sequence>
<feature type="compositionally biased region" description="Pro residues" evidence="1">
    <location>
        <begin position="174"/>
        <end position="184"/>
    </location>
</feature>
<organism evidence="2 3">
    <name type="scientific">Umbra pygmaea</name>
    <name type="common">Eastern mudminnow</name>
    <dbReference type="NCBI Taxonomy" id="75934"/>
    <lineage>
        <taxon>Eukaryota</taxon>
        <taxon>Metazoa</taxon>
        <taxon>Chordata</taxon>
        <taxon>Craniata</taxon>
        <taxon>Vertebrata</taxon>
        <taxon>Euteleostomi</taxon>
        <taxon>Actinopterygii</taxon>
        <taxon>Neopterygii</taxon>
        <taxon>Teleostei</taxon>
        <taxon>Protacanthopterygii</taxon>
        <taxon>Esociformes</taxon>
        <taxon>Umbridae</taxon>
        <taxon>Umbra</taxon>
    </lineage>
</organism>
<evidence type="ECO:0000313" key="2">
    <source>
        <dbReference type="EMBL" id="KAL0973215.1"/>
    </source>
</evidence>
<name>A0ABD0WNF5_UMBPY</name>
<dbReference type="EMBL" id="JAGEUA010000006">
    <property type="protein sequence ID" value="KAL0973215.1"/>
    <property type="molecule type" value="Genomic_DNA"/>
</dbReference>
<feature type="compositionally biased region" description="Basic and acidic residues" evidence="1">
    <location>
        <begin position="473"/>
        <end position="487"/>
    </location>
</feature>
<feature type="compositionally biased region" description="Basic residues" evidence="1">
    <location>
        <begin position="402"/>
        <end position="418"/>
    </location>
</feature>
<feature type="region of interest" description="Disordered" evidence="1">
    <location>
        <begin position="356"/>
        <end position="418"/>
    </location>
</feature>
<dbReference type="Proteomes" id="UP001557470">
    <property type="component" value="Unassembled WGS sequence"/>
</dbReference>
<proteinExistence type="predicted"/>
<evidence type="ECO:0000313" key="3">
    <source>
        <dbReference type="Proteomes" id="UP001557470"/>
    </source>
</evidence>
<feature type="compositionally biased region" description="Low complexity" evidence="1">
    <location>
        <begin position="369"/>
        <end position="387"/>
    </location>
</feature>
<feature type="region of interest" description="Disordered" evidence="1">
    <location>
        <begin position="460"/>
        <end position="574"/>
    </location>
</feature>
<dbReference type="Pfam" id="PF15718">
    <property type="entry name" value="MNR"/>
    <property type="match status" value="1"/>
</dbReference>
<protein>
    <recommendedName>
        <fullName evidence="4">Protein moonraker</fullName>
    </recommendedName>
</protein>
<keyword evidence="3" id="KW-1185">Reference proteome</keyword>
<gene>
    <name evidence="2" type="ORF">UPYG_G00200430</name>
</gene>
<dbReference type="PANTHER" id="PTHR15732:SF4">
    <property type="entry name" value="PROTEIN MOONRAKER"/>
    <property type="match status" value="1"/>
</dbReference>
<evidence type="ECO:0000256" key="1">
    <source>
        <dbReference type="SAM" id="MobiDB-lite"/>
    </source>
</evidence>
<dbReference type="PANTHER" id="PTHR15732">
    <property type="entry name" value="PROTEIN MOONRAKER"/>
    <property type="match status" value="1"/>
</dbReference>
<feature type="region of interest" description="Disordered" evidence="1">
    <location>
        <begin position="106"/>
        <end position="151"/>
    </location>
</feature>
<evidence type="ECO:0008006" key="4">
    <source>
        <dbReference type="Google" id="ProtNLM"/>
    </source>
</evidence>
<feature type="compositionally biased region" description="Polar residues" evidence="1">
    <location>
        <begin position="114"/>
        <end position="138"/>
    </location>
</feature>
<feature type="region of interest" description="Disordered" evidence="1">
    <location>
        <begin position="166"/>
        <end position="194"/>
    </location>
</feature>
<feature type="compositionally biased region" description="Polar residues" evidence="1">
    <location>
        <begin position="557"/>
        <end position="569"/>
    </location>
</feature>
<dbReference type="InterPro" id="IPR031447">
    <property type="entry name" value="MNR"/>
</dbReference>
<accession>A0ABD0WNF5</accession>
<dbReference type="AlphaFoldDB" id="A0ABD0WNF5"/>
<reference evidence="2 3" key="1">
    <citation type="submission" date="2024-06" db="EMBL/GenBank/DDBJ databases">
        <authorList>
            <person name="Pan Q."/>
            <person name="Wen M."/>
            <person name="Jouanno E."/>
            <person name="Zahm M."/>
            <person name="Klopp C."/>
            <person name="Cabau C."/>
            <person name="Louis A."/>
            <person name="Berthelot C."/>
            <person name="Parey E."/>
            <person name="Roest Crollius H."/>
            <person name="Montfort J."/>
            <person name="Robinson-Rechavi M."/>
            <person name="Bouchez O."/>
            <person name="Lampietro C."/>
            <person name="Lopez Roques C."/>
            <person name="Donnadieu C."/>
            <person name="Postlethwait J."/>
            <person name="Bobe J."/>
            <person name="Verreycken H."/>
            <person name="Guiguen Y."/>
        </authorList>
    </citation>
    <scope>NUCLEOTIDE SEQUENCE [LARGE SCALE GENOMIC DNA]</scope>
    <source>
        <strain evidence="2">Up_M1</strain>
        <tissue evidence="2">Testis</tissue>
    </source>
</reference>
<comment type="caution">
    <text evidence="2">The sequence shown here is derived from an EMBL/GenBank/DDBJ whole genome shotgun (WGS) entry which is preliminary data.</text>
</comment>
<feature type="region of interest" description="Disordered" evidence="1">
    <location>
        <begin position="792"/>
        <end position="817"/>
    </location>
</feature>